<sequence length="149" mass="16727">MAESSTFVGTHYILGSCYKPGELGKRSGSFTISNLNGVSGRSGWRWLWVLIFMMLPPYYQSVLSERRRSTIGNYPSARICPSQTFASLLEAREKSVDAIEMFAISGETESFGSTNLMGQWLKAVWRILCRANGLQAIPLESLHSEYFQL</sequence>
<reference evidence="1 2" key="1">
    <citation type="journal article" date="2023" name="Proc. Natl. Acad. Sci. U.S.A.">
        <title>A global phylogenomic analysis of the shiitake genus Lentinula.</title>
        <authorList>
            <person name="Sierra-Patev S."/>
            <person name="Min B."/>
            <person name="Naranjo-Ortiz M."/>
            <person name="Looney B."/>
            <person name="Konkel Z."/>
            <person name="Slot J.C."/>
            <person name="Sakamoto Y."/>
            <person name="Steenwyk J.L."/>
            <person name="Rokas A."/>
            <person name="Carro J."/>
            <person name="Camarero S."/>
            <person name="Ferreira P."/>
            <person name="Molpeceres G."/>
            <person name="Ruiz-Duenas F.J."/>
            <person name="Serrano A."/>
            <person name="Henrissat B."/>
            <person name="Drula E."/>
            <person name="Hughes K.W."/>
            <person name="Mata J.L."/>
            <person name="Ishikawa N.K."/>
            <person name="Vargas-Isla R."/>
            <person name="Ushijima S."/>
            <person name="Smith C.A."/>
            <person name="Donoghue J."/>
            <person name="Ahrendt S."/>
            <person name="Andreopoulos W."/>
            <person name="He G."/>
            <person name="LaButti K."/>
            <person name="Lipzen A."/>
            <person name="Ng V."/>
            <person name="Riley R."/>
            <person name="Sandor L."/>
            <person name="Barry K."/>
            <person name="Martinez A.T."/>
            <person name="Xiao Y."/>
            <person name="Gibbons J.G."/>
            <person name="Terashima K."/>
            <person name="Grigoriev I.V."/>
            <person name="Hibbett D."/>
        </authorList>
    </citation>
    <scope>NUCLEOTIDE SEQUENCE [LARGE SCALE GENOMIC DNA]</scope>
    <source>
        <strain evidence="1 2">TFB7810</strain>
    </source>
</reference>
<evidence type="ECO:0000313" key="1">
    <source>
        <dbReference type="EMBL" id="KAJ3748081.1"/>
    </source>
</evidence>
<evidence type="ECO:0000313" key="2">
    <source>
        <dbReference type="Proteomes" id="UP001142393"/>
    </source>
</evidence>
<comment type="caution">
    <text evidence="1">The sequence shown here is derived from an EMBL/GenBank/DDBJ whole genome shotgun (WGS) entry which is preliminary data.</text>
</comment>
<proteinExistence type="predicted"/>
<name>A0A9W8P6R7_9AGAR</name>
<organism evidence="1 2">
    <name type="scientific">Lentinula detonsa</name>
    <dbReference type="NCBI Taxonomy" id="2804962"/>
    <lineage>
        <taxon>Eukaryota</taxon>
        <taxon>Fungi</taxon>
        <taxon>Dikarya</taxon>
        <taxon>Basidiomycota</taxon>
        <taxon>Agaricomycotina</taxon>
        <taxon>Agaricomycetes</taxon>
        <taxon>Agaricomycetidae</taxon>
        <taxon>Agaricales</taxon>
        <taxon>Marasmiineae</taxon>
        <taxon>Omphalotaceae</taxon>
        <taxon>Lentinula</taxon>
    </lineage>
</organism>
<gene>
    <name evidence="1" type="ORF">DFH05DRAFT_881993</name>
</gene>
<dbReference type="EMBL" id="JANVFU010000003">
    <property type="protein sequence ID" value="KAJ3748081.1"/>
    <property type="molecule type" value="Genomic_DNA"/>
</dbReference>
<dbReference type="AlphaFoldDB" id="A0A9W8P6R7"/>
<dbReference type="Proteomes" id="UP001142393">
    <property type="component" value="Unassembled WGS sequence"/>
</dbReference>
<accession>A0A9W8P6R7</accession>
<keyword evidence="2" id="KW-1185">Reference proteome</keyword>
<protein>
    <submittedName>
        <fullName evidence="1">Uncharacterized protein</fullName>
    </submittedName>
</protein>